<reference evidence="1" key="1">
    <citation type="submission" date="2021-06" db="EMBL/GenBank/DDBJ databases">
        <authorList>
            <person name="Kallberg Y."/>
            <person name="Tangrot J."/>
            <person name="Rosling A."/>
        </authorList>
    </citation>
    <scope>NUCLEOTIDE SEQUENCE</scope>
    <source>
        <strain evidence="1">MA461A</strain>
    </source>
</reference>
<keyword evidence="2" id="KW-1185">Reference proteome</keyword>
<proteinExistence type="predicted"/>
<protein>
    <submittedName>
        <fullName evidence="1">26148_t:CDS:1</fullName>
    </submittedName>
</protein>
<name>A0ACA9MWP4_9GLOM</name>
<dbReference type="Proteomes" id="UP000789920">
    <property type="component" value="Unassembled WGS sequence"/>
</dbReference>
<evidence type="ECO:0000313" key="2">
    <source>
        <dbReference type="Proteomes" id="UP000789920"/>
    </source>
</evidence>
<gene>
    <name evidence="1" type="ORF">RPERSI_LOCUS6632</name>
</gene>
<comment type="caution">
    <text evidence="1">The sequence shown here is derived from an EMBL/GenBank/DDBJ whole genome shotgun (WGS) entry which is preliminary data.</text>
</comment>
<evidence type="ECO:0000313" key="1">
    <source>
        <dbReference type="EMBL" id="CAG8618934.1"/>
    </source>
</evidence>
<accession>A0ACA9MWP4</accession>
<organism evidence="1 2">
    <name type="scientific">Racocetra persica</name>
    <dbReference type="NCBI Taxonomy" id="160502"/>
    <lineage>
        <taxon>Eukaryota</taxon>
        <taxon>Fungi</taxon>
        <taxon>Fungi incertae sedis</taxon>
        <taxon>Mucoromycota</taxon>
        <taxon>Glomeromycotina</taxon>
        <taxon>Glomeromycetes</taxon>
        <taxon>Diversisporales</taxon>
        <taxon>Gigasporaceae</taxon>
        <taxon>Racocetra</taxon>
    </lineage>
</organism>
<dbReference type="EMBL" id="CAJVQC010010639">
    <property type="protein sequence ID" value="CAG8618934.1"/>
    <property type="molecule type" value="Genomic_DNA"/>
</dbReference>
<sequence length="225" mass="24891">MKFSIFIWVVLAFALTINGSLVNLKRRRFGQEHSSKAEGFYNCVNEQAQGTGLEADAGALVNITVFALLAKAGPCDQQDAADKCIDLADRIEVALQNKTRRDVLTECCKKYRQLERNTNGVGVQSPNCTRPPRHKELEGLVQAQDPTGLKTTAGFPKEPETKTPIPTTTKKSKRTKCTSQTTEKPKRTKWTSQTAVIPTTTQKPKKHKWTSKTSVTPTTTANNDN</sequence>